<dbReference type="PANTHER" id="PTHR48039:SF5">
    <property type="entry name" value="RNA-BINDING PROTEIN 28"/>
    <property type="match status" value="1"/>
</dbReference>
<name>A0ABD3MI19_9STRA</name>
<evidence type="ECO:0000256" key="1">
    <source>
        <dbReference type="ARBA" id="ARBA00004123"/>
    </source>
</evidence>
<organism evidence="8 9">
    <name type="scientific">Stephanodiscus triporus</name>
    <dbReference type="NCBI Taxonomy" id="2934178"/>
    <lineage>
        <taxon>Eukaryota</taxon>
        <taxon>Sar</taxon>
        <taxon>Stramenopiles</taxon>
        <taxon>Ochrophyta</taxon>
        <taxon>Bacillariophyta</taxon>
        <taxon>Coscinodiscophyceae</taxon>
        <taxon>Thalassiosirophycidae</taxon>
        <taxon>Stephanodiscales</taxon>
        <taxon>Stephanodiscaceae</taxon>
        <taxon>Stephanodiscus</taxon>
    </lineage>
</organism>
<gene>
    <name evidence="8" type="ORF">ACHAW5_006164</name>
</gene>
<comment type="subcellular location">
    <subcellularLocation>
        <location evidence="1">Nucleus</location>
    </subcellularLocation>
</comment>
<accession>A0ABD3MI19</accession>
<comment type="caution">
    <text evidence="8">The sequence shown here is derived from an EMBL/GenBank/DDBJ whole genome shotgun (WGS) entry which is preliminary data.</text>
</comment>
<keyword evidence="9" id="KW-1185">Reference proteome</keyword>
<feature type="region of interest" description="Disordered" evidence="6">
    <location>
        <begin position="841"/>
        <end position="894"/>
    </location>
</feature>
<dbReference type="PROSITE" id="PS50102">
    <property type="entry name" value="RRM"/>
    <property type="match status" value="3"/>
</dbReference>
<evidence type="ECO:0000313" key="8">
    <source>
        <dbReference type="EMBL" id="KAL3763720.1"/>
    </source>
</evidence>
<dbReference type="GO" id="GO:0003723">
    <property type="term" value="F:RNA binding"/>
    <property type="evidence" value="ECO:0007669"/>
    <property type="project" value="UniProtKB-UniRule"/>
</dbReference>
<feature type="region of interest" description="Disordered" evidence="6">
    <location>
        <begin position="595"/>
        <end position="624"/>
    </location>
</feature>
<dbReference type="SUPFAM" id="SSF54928">
    <property type="entry name" value="RNA-binding domain, RBD"/>
    <property type="match status" value="3"/>
</dbReference>
<reference evidence="8 9" key="1">
    <citation type="submission" date="2024-10" db="EMBL/GenBank/DDBJ databases">
        <title>Updated reference genomes for cyclostephanoid diatoms.</title>
        <authorList>
            <person name="Roberts W.R."/>
            <person name="Alverson A.J."/>
        </authorList>
    </citation>
    <scope>NUCLEOTIDE SEQUENCE [LARGE SCALE GENOMIC DNA]</scope>
    <source>
        <strain evidence="8 9">AJA276-08</strain>
    </source>
</reference>
<evidence type="ECO:0000256" key="5">
    <source>
        <dbReference type="PROSITE-ProRule" id="PRU00176"/>
    </source>
</evidence>
<feature type="domain" description="RRM" evidence="7">
    <location>
        <begin position="443"/>
        <end position="534"/>
    </location>
</feature>
<feature type="region of interest" description="Disordered" evidence="6">
    <location>
        <begin position="344"/>
        <end position="420"/>
    </location>
</feature>
<feature type="domain" description="RRM" evidence="7">
    <location>
        <begin position="65"/>
        <end position="189"/>
    </location>
</feature>
<feature type="region of interest" description="Disordered" evidence="6">
    <location>
        <begin position="266"/>
        <end position="297"/>
    </location>
</feature>
<feature type="compositionally biased region" description="Acidic residues" evidence="6">
    <location>
        <begin position="357"/>
        <end position="366"/>
    </location>
</feature>
<evidence type="ECO:0000313" key="9">
    <source>
        <dbReference type="Proteomes" id="UP001530315"/>
    </source>
</evidence>
<dbReference type="Pfam" id="PF00076">
    <property type="entry name" value="RRM_1"/>
    <property type="match status" value="1"/>
</dbReference>
<feature type="compositionally biased region" description="Basic and acidic residues" evidence="6">
    <location>
        <begin position="849"/>
        <end position="871"/>
    </location>
</feature>
<evidence type="ECO:0000259" key="7">
    <source>
        <dbReference type="PROSITE" id="PS50102"/>
    </source>
</evidence>
<sequence>MMEKRDRPGGGGQRRQQQPRSKAGRDNLEKNGGIVNVDGIGGNDGNKNNVGGGGMSGSKKAADPRTLFVKFHPPSASVTRQHLSDHFSNYGPVNRCSVIRRTKSGTPSSSSGDAADVDDGDGGGGGGGGGDRGSRGFGFVRFVNEEDARAAADAIREKARRARGGGGGDEEVMVADGARYVIRAELAADAAAAPAAPARGGGGTAAPGDDDDKDDDADARYRAETKRKRTSRVIVRNLSFHATERHVRSVMESRFGPVASIDLPLVPGIGRADDGGDDDDGKKKKGRRSAAAPAPIPRHRGFAFVTFANAADARRAVGDGADVVEEVRIKNRPVAIDFSVSKMEHRRIAKEGANNKEEEEEEEEESDSKSVDEKKEEEEEGDGDGDDDGEEEEGDSEDDDGSDSGSEAAGEASDEDEGGGAMEAKDVVGAAPARDHDPSEARRTLFLRNVPFDASRHDIFQLFRKFGRVEAAYLVKERETGAFKGTAFVRFETEGACELAMASSRVGGGEDENGGGGGAQFVSGKNIAMGLGTEVGGLGGDPSSGLTLKGRTILVDLAVDRTTASSLAVRRDDDGKPIKKMVGKDKRNLYLKNEGRVSSAAESGEAREASAKHGGMWEDLPPGDRAKRERAFADKSTKLRSPLFFINPYRISIRNLAKHVDEAALKRMVFGALRTGLKEGLVSPKDAMAHWRAGGELAHSEVMRRATDPNLVTPPLDEKNMKGSVTSVFIDRDVSGGKKAADAPSRGFGFVEFAHHTHALAVLRQLNNNPAYSAEYAAGGKHASEMLKRKRGKKGTKAKADPETGLEFLSEDGKVSVPRLIVEFAVENKVKARQQADKVAQKKANKIKQKIENKEKQSPSIEKKKDNEKKLGRGALQREKKRARKEAGEDGDVQTKVAAAFSSKMQKLDDKVEKLKEKKQKMVKPQKKRKVDKDDDALEDMIRSYKSSFSKGGALVDKETLAEESSTAESKIKSRESVVKKRWFE</sequence>
<evidence type="ECO:0000256" key="6">
    <source>
        <dbReference type="SAM" id="MobiDB-lite"/>
    </source>
</evidence>
<dbReference type="PANTHER" id="PTHR48039">
    <property type="entry name" value="RNA-BINDING MOTIF PROTEIN 14B"/>
    <property type="match status" value="1"/>
</dbReference>
<feature type="compositionally biased region" description="Gly residues" evidence="6">
    <location>
        <begin position="122"/>
        <end position="131"/>
    </location>
</feature>
<dbReference type="Proteomes" id="UP001530315">
    <property type="component" value="Unassembled WGS sequence"/>
</dbReference>
<dbReference type="InterPro" id="IPR051945">
    <property type="entry name" value="RRM_MRD1_RNA_proc_ribogen"/>
</dbReference>
<feature type="region of interest" description="Disordered" evidence="6">
    <location>
        <begin position="1"/>
        <end position="137"/>
    </location>
</feature>
<feature type="compositionally biased region" description="Gly residues" evidence="6">
    <location>
        <begin position="39"/>
        <end position="56"/>
    </location>
</feature>
<evidence type="ECO:0000256" key="2">
    <source>
        <dbReference type="ARBA" id="ARBA00022737"/>
    </source>
</evidence>
<feature type="compositionally biased region" description="Acidic residues" evidence="6">
    <location>
        <begin position="375"/>
        <end position="402"/>
    </location>
</feature>
<keyword evidence="2" id="KW-0677">Repeat</keyword>
<dbReference type="GO" id="GO:0005634">
    <property type="term" value="C:nucleus"/>
    <property type="evidence" value="ECO:0007669"/>
    <property type="project" value="UniProtKB-SubCell"/>
</dbReference>
<feature type="compositionally biased region" description="Basic and acidic residues" evidence="6">
    <location>
        <begin position="970"/>
        <end position="985"/>
    </location>
</feature>
<dbReference type="AlphaFoldDB" id="A0ABD3MI19"/>
<proteinExistence type="predicted"/>
<keyword evidence="4" id="KW-0539">Nucleus</keyword>
<keyword evidence="3 5" id="KW-0694">RNA-binding</keyword>
<dbReference type="Gene3D" id="3.30.70.330">
    <property type="match status" value="4"/>
</dbReference>
<dbReference type="InterPro" id="IPR012677">
    <property type="entry name" value="Nucleotide-bd_a/b_plait_sf"/>
</dbReference>
<evidence type="ECO:0000256" key="4">
    <source>
        <dbReference type="ARBA" id="ARBA00023242"/>
    </source>
</evidence>
<dbReference type="InterPro" id="IPR000504">
    <property type="entry name" value="RRM_dom"/>
</dbReference>
<feature type="domain" description="RRM" evidence="7">
    <location>
        <begin position="231"/>
        <end position="341"/>
    </location>
</feature>
<evidence type="ECO:0000256" key="3">
    <source>
        <dbReference type="ARBA" id="ARBA00022884"/>
    </source>
</evidence>
<feature type="region of interest" description="Disordered" evidence="6">
    <location>
        <begin position="191"/>
        <end position="216"/>
    </location>
</feature>
<dbReference type="InterPro" id="IPR035979">
    <property type="entry name" value="RBD_domain_sf"/>
</dbReference>
<feature type="region of interest" description="Disordered" evidence="6">
    <location>
        <begin position="956"/>
        <end position="985"/>
    </location>
</feature>
<protein>
    <recommendedName>
        <fullName evidence="7">RRM domain-containing protein</fullName>
    </recommendedName>
</protein>
<dbReference type="SMART" id="SM00360">
    <property type="entry name" value="RRM"/>
    <property type="match status" value="3"/>
</dbReference>
<dbReference type="EMBL" id="JALLAZ020001794">
    <property type="protein sequence ID" value="KAL3763720.1"/>
    <property type="molecule type" value="Genomic_DNA"/>
</dbReference>